<dbReference type="InterPro" id="IPR000182">
    <property type="entry name" value="GNAT_dom"/>
</dbReference>
<evidence type="ECO:0000256" key="1">
    <source>
        <dbReference type="ARBA" id="ARBA00022679"/>
    </source>
</evidence>
<dbReference type="PROSITE" id="PS51186">
    <property type="entry name" value="GNAT"/>
    <property type="match status" value="1"/>
</dbReference>
<evidence type="ECO:0000256" key="3">
    <source>
        <dbReference type="SAM" id="MobiDB-lite"/>
    </source>
</evidence>
<dbReference type="GO" id="GO:0016747">
    <property type="term" value="F:acyltransferase activity, transferring groups other than amino-acyl groups"/>
    <property type="evidence" value="ECO:0007669"/>
    <property type="project" value="InterPro"/>
</dbReference>
<evidence type="ECO:0000313" key="6">
    <source>
        <dbReference type="Proteomes" id="UP000186785"/>
    </source>
</evidence>
<gene>
    <name evidence="5" type="ORF">BSR29_01485</name>
</gene>
<dbReference type="InterPro" id="IPR050832">
    <property type="entry name" value="Bact_Acetyltransf"/>
</dbReference>
<keyword evidence="1" id="KW-0808">Transferase</keyword>
<dbReference type="AlphaFoldDB" id="A0A1Q5PQF3"/>
<organism evidence="5 6">
    <name type="scientific">Boudabousia liubingyangii</name>
    <dbReference type="NCBI Taxonomy" id="1921764"/>
    <lineage>
        <taxon>Bacteria</taxon>
        <taxon>Bacillati</taxon>
        <taxon>Actinomycetota</taxon>
        <taxon>Actinomycetes</taxon>
        <taxon>Actinomycetales</taxon>
        <taxon>Actinomycetaceae</taxon>
        <taxon>Boudabousia</taxon>
    </lineage>
</organism>
<dbReference type="Gene3D" id="3.40.630.30">
    <property type="match status" value="1"/>
</dbReference>
<feature type="region of interest" description="Disordered" evidence="3">
    <location>
        <begin position="69"/>
        <end position="100"/>
    </location>
</feature>
<dbReference type="PANTHER" id="PTHR43877:SF1">
    <property type="entry name" value="ACETYLTRANSFERASE"/>
    <property type="match status" value="1"/>
</dbReference>
<sequence length="217" mass="23753">MRPEDASTDPKVILRPVQESDVPQFARIHLDAWAEAYRGLLPDELLDARTLEGQTQKWHRSLAPMIAAGNDMAGGERGADGEATPEAPAQTSTPDNASGEPWDECFVAEADGELVGWIIVGRAREENYQHMGELKGIYVAPEHFGQGAGSALIELGERTIAAHGHESAYLWVLAGNERAIRFYQSHGWQAPSDYASKIVSIDGHAATEERYTKKLAF</sequence>
<proteinExistence type="predicted"/>
<name>A0A1Q5PQF3_9ACTO</name>
<dbReference type="Pfam" id="PF00583">
    <property type="entry name" value="Acetyltransf_1"/>
    <property type="match status" value="1"/>
</dbReference>
<dbReference type="Proteomes" id="UP000186785">
    <property type="component" value="Unassembled WGS sequence"/>
</dbReference>
<evidence type="ECO:0000256" key="2">
    <source>
        <dbReference type="ARBA" id="ARBA00023315"/>
    </source>
</evidence>
<dbReference type="OrthoDB" id="5243635at2"/>
<keyword evidence="2" id="KW-0012">Acyltransferase</keyword>
<dbReference type="RefSeq" id="WP_073708547.1">
    <property type="nucleotide sequence ID" value="NZ_MQSV01000001.1"/>
</dbReference>
<feature type="domain" description="N-acetyltransferase" evidence="4">
    <location>
        <begin position="12"/>
        <end position="214"/>
    </location>
</feature>
<dbReference type="CDD" id="cd04301">
    <property type="entry name" value="NAT_SF"/>
    <property type="match status" value="1"/>
</dbReference>
<dbReference type="InterPro" id="IPR016181">
    <property type="entry name" value="Acyl_CoA_acyltransferase"/>
</dbReference>
<reference evidence="5 6" key="1">
    <citation type="submission" date="2016-11" db="EMBL/GenBank/DDBJ databases">
        <title>Actinomyces gypaetusis sp. nov. isolated from the vulture Gypaetus barbatus in Qinghai Tibet Plateau China.</title>
        <authorList>
            <person name="Meng X."/>
        </authorList>
    </citation>
    <scope>NUCLEOTIDE SEQUENCE [LARGE SCALE GENOMIC DNA]</scope>
    <source>
        <strain evidence="5 6">VUL4_2</strain>
    </source>
</reference>
<keyword evidence="6" id="KW-1185">Reference proteome</keyword>
<accession>A0A1Q5PQF3</accession>
<dbReference type="STRING" id="1921764.BSR28_00980"/>
<comment type="caution">
    <text evidence="5">The sequence shown here is derived from an EMBL/GenBank/DDBJ whole genome shotgun (WGS) entry which is preliminary data.</text>
</comment>
<dbReference type="SUPFAM" id="SSF55729">
    <property type="entry name" value="Acyl-CoA N-acyltransferases (Nat)"/>
    <property type="match status" value="1"/>
</dbReference>
<dbReference type="EMBL" id="MQSV01000001">
    <property type="protein sequence ID" value="OKL49655.1"/>
    <property type="molecule type" value="Genomic_DNA"/>
</dbReference>
<dbReference type="PANTHER" id="PTHR43877">
    <property type="entry name" value="AMINOALKYLPHOSPHONATE N-ACETYLTRANSFERASE-RELATED-RELATED"/>
    <property type="match status" value="1"/>
</dbReference>
<evidence type="ECO:0000313" key="5">
    <source>
        <dbReference type="EMBL" id="OKL49655.1"/>
    </source>
</evidence>
<protein>
    <recommendedName>
        <fullName evidence="4">N-acetyltransferase domain-containing protein</fullName>
    </recommendedName>
</protein>
<evidence type="ECO:0000259" key="4">
    <source>
        <dbReference type="PROSITE" id="PS51186"/>
    </source>
</evidence>